<keyword evidence="3" id="KW-0858">Xylan degradation</keyword>
<evidence type="ECO:0000256" key="1">
    <source>
        <dbReference type="ARBA" id="ARBA00006249"/>
    </source>
</evidence>
<evidence type="ECO:0000256" key="2">
    <source>
        <dbReference type="ARBA" id="ARBA00022487"/>
    </source>
</evidence>
<keyword evidence="7" id="KW-0106">Calcium</keyword>
<dbReference type="OrthoDB" id="3039123at2759"/>
<evidence type="ECO:0000313" key="12">
    <source>
        <dbReference type="Proteomes" id="UP000799771"/>
    </source>
</evidence>
<evidence type="ECO:0000313" key="11">
    <source>
        <dbReference type="EMBL" id="KAF2135030.1"/>
    </source>
</evidence>
<evidence type="ECO:0000256" key="3">
    <source>
        <dbReference type="ARBA" id="ARBA00022651"/>
    </source>
</evidence>
<evidence type="ECO:0000256" key="5">
    <source>
        <dbReference type="ARBA" id="ARBA00022729"/>
    </source>
</evidence>
<dbReference type="Pfam" id="PF07519">
    <property type="entry name" value="Tannase"/>
    <property type="match status" value="1"/>
</dbReference>
<dbReference type="GO" id="GO:0046872">
    <property type="term" value="F:metal ion binding"/>
    <property type="evidence" value="ECO:0007669"/>
    <property type="project" value="UniProtKB-KW"/>
</dbReference>
<evidence type="ECO:0000256" key="7">
    <source>
        <dbReference type="ARBA" id="ARBA00022837"/>
    </source>
</evidence>
<sequence length="418" mass="44328">MLSQLLANCTASLIPFPTVVGAEFLSVQASPVSNYSLNLPASYEYLIGDVDTTNLSFCNVTLTHTHPGHNDTVITQAWLPVQPAWNNRFQAVGGGQWSAGLDSNAYLAMTVAVAGGFATVTTNGGVPSSDPDDWALLSPGNVNVHALEDFASVALKDSTLAAKSVIQSFYGQSARYSYWRGCSQGGRQGLMFAQKYPDVFDGILAAAPAIYSQFLVAAQFPQQVMNEMGQYPHPSEIDALTTAAIAACDGLDGVVDGIISNPDACHFDPYTLVGTPLNGSSCSNSMTISKAAARVADAAWNNARSANGSFLWYTPGYSANLTASGSIAETTCSNCTSCQGETIEMVTDEIRLFVEKNPNFNVSAMSRRDFERALHTAAHEYDSIIGTSSPDLAGFRKAGGKMITYHGLVCPPLPTLHA</sequence>
<comment type="similarity">
    <text evidence="1 10">Belongs to the tannase family.</text>
</comment>
<gene>
    <name evidence="11" type="ORF">P153DRAFT_362733</name>
</gene>
<dbReference type="InterPro" id="IPR011118">
    <property type="entry name" value="Tannase/feruloyl_esterase"/>
</dbReference>
<evidence type="ECO:0000256" key="10">
    <source>
        <dbReference type="RuleBase" id="RU361238"/>
    </source>
</evidence>
<evidence type="ECO:0000256" key="9">
    <source>
        <dbReference type="ARBA" id="ARBA00034075"/>
    </source>
</evidence>
<keyword evidence="12" id="KW-1185">Reference proteome</keyword>
<reference evidence="11" key="1">
    <citation type="journal article" date="2020" name="Stud. Mycol.">
        <title>101 Dothideomycetes genomes: a test case for predicting lifestyles and emergence of pathogens.</title>
        <authorList>
            <person name="Haridas S."/>
            <person name="Albert R."/>
            <person name="Binder M."/>
            <person name="Bloem J."/>
            <person name="Labutti K."/>
            <person name="Salamov A."/>
            <person name="Andreopoulos B."/>
            <person name="Baker S."/>
            <person name="Barry K."/>
            <person name="Bills G."/>
            <person name="Bluhm B."/>
            <person name="Cannon C."/>
            <person name="Castanera R."/>
            <person name="Culley D."/>
            <person name="Daum C."/>
            <person name="Ezra D."/>
            <person name="Gonzalez J."/>
            <person name="Henrissat B."/>
            <person name="Kuo A."/>
            <person name="Liang C."/>
            <person name="Lipzen A."/>
            <person name="Lutzoni F."/>
            <person name="Magnuson J."/>
            <person name="Mondo S."/>
            <person name="Nolan M."/>
            <person name="Ohm R."/>
            <person name="Pangilinan J."/>
            <person name="Park H.-J."/>
            <person name="Ramirez L."/>
            <person name="Alfaro M."/>
            <person name="Sun H."/>
            <person name="Tritt A."/>
            <person name="Yoshinaga Y."/>
            <person name="Zwiers L.-H."/>
            <person name="Turgeon B."/>
            <person name="Goodwin S."/>
            <person name="Spatafora J."/>
            <person name="Crous P."/>
            <person name="Grigoriev I."/>
        </authorList>
    </citation>
    <scope>NUCLEOTIDE SEQUENCE</scope>
    <source>
        <strain evidence="11">CBS 119687</strain>
    </source>
</reference>
<keyword evidence="3" id="KW-0624">Polysaccharide degradation</keyword>
<proteinExistence type="inferred from homology"/>
<accession>A0A6A6ATL9</accession>
<dbReference type="InterPro" id="IPR029058">
    <property type="entry name" value="AB_hydrolase_fold"/>
</dbReference>
<evidence type="ECO:0000256" key="8">
    <source>
        <dbReference type="ARBA" id="ARBA00023157"/>
    </source>
</evidence>
<dbReference type="GeneID" id="54407639"/>
<dbReference type="Proteomes" id="UP000799771">
    <property type="component" value="Unassembled WGS sequence"/>
</dbReference>
<keyword evidence="2" id="KW-0719">Serine esterase</keyword>
<name>A0A6A6ATL9_9PLEO</name>
<dbReference type="AlphaFoldDB" id="A0A6A6ATL9"/>
<dbReference type="SUPFAM" id="SSF53474">
    <property type="entry name" value="alpha/beta-Hydrolases"/>
    <property type="match status" value="1"/>
</dbReference>
<evidence type="ECO:0000256" key="4">
    <source>
        <dbReference type="ARBA" id="ARBA00022723"/>
    </source>
</evidence>
<dbReference type="RefSeq" id="XP_033529417.1">
    <property type="nucleotide sequence ID" value="XM_033667207.1"/>
</dbReference>
<keyword evidence="5" id="KW-0732">Signal</keyword>
<keyword evidence="4" id="KW-0479">Metal-binding</keyword>
<dbReference type="GO" id="GO:0045493">
    <property type="term" value="P:xylan catabolic process"/>
    <property type="evidence" value="ECO:0007669"/>
    <property type="project" value="UniProtKB-KW"/>
</dbReference>
<dbReference type="EMBL" id="ML977497">
    <property type="protein sequence ID" value="KAF2135030.1"/>
    <property type="molecule type" value="Genomic_DNA"/>
</dbReference>
<dbReference type="EC" id="3.1.1.-" evidence="10"/>
<keyword evidence="8" id="KW-1015">Disulfide bond</keyword>
<organism evidence="11 12">
    <name type="scientific">Dothidotthia symphoricarpi CBS 119687</name>
    <dbReference type="NCBI Taxonomy" id="1392245"/>
    <lineage>
        <taxon>Eukaryota</taxon>
        <taxon>Fungi</taxon>
        <taxon>Dikarya</taxon>
        <taxon>Ascomycota</taxon>
        <taxon>Pezizomycotina</taxon>
        <taxon>Dothideomycetes</taxon>
        <taxon>Pleosporomycetidae</taxon>
        <taxon>Pleosporales</taxon>
        <taxon>Dothidotthiaceae</taxon>
        <taxon>Dothidotthia</taxon>
    </lineage>
</organism>
<keyword evidence="3" id="KW-0119">Carbohydrate metabolism</keyword>
<keyword evidence="6 10" id="KW-0378">Hydrolase</keyword>
<protein>
    <recommendedName>
        <fullName evidence="10">Carboxylic ester hydrolase</fullName>
        <ecNumber evidence="10">3.1.1.-</ecNumber>
    </recommendedName>
</protein>
<evidence type="ECO:0000256" key="6">
    <source>
        <dbReference type="ARBA" id="ARBA00022801"/>
    </source>
</evidence>
<comment type="catalytic activity">
    <reaction evidence="9">
        <text>feruloyl-polysaccharide + H2O = ferulate + polysaccharide.</text>
        <dbReference type="EC" id="3.1.1.73"/>
    </reaction>
</comment>
<dbReference type="PANTHER" id="PTHR33938:SF15">
    <property type="entry name" value="FERULOYL ESTERASE B-RELATED"/>
    <property type="match status" value="1"/>
</dbReference>
<dbReference type="PANTHER" id="PTHR33938">
    <property type="entry name" value="FERULOYL ESTERASE B-RELATED"/>
    <property type="match status" value="1"/>
</dbReference>
<dbReference type="GO" id="GO:0030600">
    <property type="term" value="F:feruloyl esterase activity"/>
    <property type="evidence" value="ECO:0007669"/>
    <property type="project" value="UniProtKB-EC"/>
</dbReference>